<sequence length="103" mass="12212">MKNNGYIDDLIFRFPLHKTRLCRCYVRVYYYRHRPRYNSATNAPAGRDVFVIPVQLVHLQTYCAPKTRVYVLKSRVTYLRSSELQNVSSPVVRTMLTHENTMI</sequence>
<gene>
    <name evidence="1" type="ORF">g.77324</name>
</gene>
<evidence type="ECO:0000313" key="1">
    <source>
        <dbReference type="EMBL" id="MBY84054.1"/>
    </source>
</evidence>
<dbReference type="AlphaFoldDB" id="A0A2S2R287"/>
<name>A0A2S2R287_9HEMI</name>
<organism evidence="1">
    <name type="scientific">Sipha flava</name>
    <name type="common">yellow sugarcane aphid</name>
    <dbReference type="NCBI Taxonomy" id="143950"/>
    <lineage>
        <taxon>Eukaryota</taxon>
        <taxon>Metazoa</taxon>
        <taxon>Ecdysozoa</taxon>
        <taxon>Arthropoda</taxon>
        <taxon>Hexapoda</taxon>
        <taxon>Insecta</taxon>
        <taxon>Pterygota</taxon>
        <taxon>Neoptera</taxon>
        <taxon>Paraneoptera</taxon>
        <taxon>Hemiptera</taxon>
        <taxon>Sternorrhyncha</taxon>
        <taxon>Aphidomorpha</taxon>
        <taxon>Aphidoidea</taxon>
        <taxon>Aphididae</taxon>
        <taxon>Sipha</taxon>
    </lineage>
</organism>
<accession>A0A2S2R287</accession>
<proteinExistence type="predicted"/>
<protein>
    <submittedName>
        <fullName evidence="1">Uncharacterized protein</fullName>
    </submittedName>
</protein>
<dbReference type="EMBL" id="GGMS01014851">
    <property type="protein sequence ID" value="MBY84054.1"/>
    <property type="molecule type" value="Transcribed_RNA"/>
</dbReference>
<reference evidence="1" key="1">
    <citation type="submission" date="2018-04" db="EMBL/GenBank/DDBJ databases">
        <title>Transcriptome assembly of Sipha flava.</title>
        <authorList>
            <person name="Scully E.D."/>
            <person name="Geib S.M."/>
            <person name="Palmer N.A."/>
            <person name="Koch K."/>
            <person name="Bradshaw J."/>
            <person name="Heng-Moss T."/>
            <person name="Sarath G."/>
        </authorList>
    </citation>
    <scope>NUCLEOTIDE SEQUENCE</scope>
</reference>